<protein>
    <submittedName>
        <fullName evidence="1">Uncharacterized protein</fullName>
    </submittedName>
</protein>
<dbReference type="EMBL" id="SEYY01001209">
    <property type="protein sequence ID" value="KAB7505498.1"/>
    <property type="molecule type" value="Genomic_DNA"/>
</dbReference>
<proteinExistence type="predicted"/>
<sequence>MVKLGHLCLRVIKLDLKIIGFQNIIHLNFIDSDVLQKNLILIIHFGRSSFHYAVKQNTIFQSCTSSAERKVHMISDSSVSDLKPFYLVSAFPIHSPLLYLRKMSNMAATSSCLEFLTTLLVSQIINTSTSGPQITYHLFHLIMLK</sequence>
<organism evidence="1 2">
    <name type="scientific">Armadillidium nasatum</name>
    <dbReference type="NCBI Taxonomy" id="96803"/>
    <lineage>
        <taxon>Eukaryota</taxon>
        <taxon>Metazoa</taxon>
        <taxon>Ecdysozoa</taxon>
        <taxon>Arthropoda</taxon>
        <taxon>Crustacea</taxon>
        <taxon>Multicrustacea</taxon>
        <taxon>Malacostraca</taxon>
        <taxon>Eumalacostraca</taxon>
        <taxon>Peracarida</taxon>
        <taxon>Isopoda</taxon>
        <taxon>Oniscidea</taxon>
        <taxon>Crinocheta</taxon>
        <taxon>Armadillidiidae</taxon>
        <taxon>Armadillidium</taxon>
    </lineage>
</organism>
<keyword evidence="2" id="KW-1185">Reference proteome</keyword>
<name>A0A5N5THC6_9CRUS</name>
<dbReference type="AlphaFoldDB" id="A0A5N5THC6"/>
<accession>A0A5N5THC6</accession>
<gene>
    <name evidence="1" type="ORF">Anas_05497</name>
</gene>
<evidence type="ECO:0000313" key="2">
    <source>
        <dbReference type="Proteomes" id="UP000326759"/>
    </source>
</evidence>
<dbReference type="Proteomes" id="UP000326759">
    <property type="component" value="Unassembled WGS sequence"/>
</dbReference>
<evidence type="ECO:0000313" key="1">
    <source>
        <dbReference type="EMBL" id="KAB7505498.1"/>
    </source>
</evidence>
<comment type="caution">
    <text evidence="1">The sequence shown here is derived from an EMBL/GenBank/DDBJ whole genome shotgun (WGS) entry which is preliminary data.</text>
</comment>
<reference evidence="1 2" key="1">
    <citation type="journal article" date="2019" name="PLoS Biol.">
        <title>Sex chromosomes control vertical transmission of feminizing Wolbachia symbionts in an isopod.</title>
        <authorList>
            <person name="Becking T."/>
            <person name="Chebbi M.A."/>
            <person name="Giraud I."/>
            <person name="Moumen B."/>
            <person name="Laverre T."/>
            <person name="Caubet Y."/>
            <person name="Peccoud J."/>
            <person name="Gilbert C."/>
            <person name="Cordaux R."/>
        </authorList>
    </citation>
    <scope>NUCLEOTIDE SEQUENCE [LARGE SCALE GENOMIC DNA]</scope>
    <source>
        <strain evidence="1">ANa2</strain>
        <tissue evidence="1">Whole body excluding digestive tract and cuticle</tissue>
    </source>
</reference>